<comment type="caution">
    <text evidence="2">The sequence shown here is derived from an EMBL/GenBank/DDBJ whole genome shotgun (WGS) entry which is preliminary data.</text>
</comment>
<dbReference type="GeneID" id="98140338"/>
<organism evidence="2 3">
    <name type="scientific">Aspergillus lucknowensis</name>
    <dbReference type="NCBI Taxonomy" id="176173"/>
    <lineage>
        <taxon>Eukaryota</taxon>
        <taxon>Fungi</taxon>
        <taxon>Dikarya</taxon>
        <taxon>Ascomycota</taxon>
        <taxon>Pezizomycotina</taxon>
        <taxon>Eurotiomycetes</taxon>
        <taxon>Eurotiomycetidae</taxon>
        <taxon>Eurotiales</taxon>
        <taxon>Aspergillaceae</taxon>
        <taxon>Aspergillus</taxon>
        <taxon>Aspergillus subgen. Nidulantes</taxon>
    </lineage>
</organism>
<reference evidence="2 3" key="1">
    <citation type="submission" date="2024-07" db="EMBL/GenBank/DDBJ databases">
        <title>Section-level genome sequencing and comparative genomics of Aspergillus sections Usti and Cavernicolus.</title>
        <authorList>
            <consortium name="Lawrence Berkeley National Laboratory"/>
            <person name="Nybo J.L."/>
            <person name="Vesth T.C."/>
            <person name="Theobald S."/>
            <person name="Frisvad J.C."/>
            <person name="Larsen T.O."/>
            <person name="Kjaerboelling I."/>
            <person name="Rothschild-Mancinelli K."/>
            <person name="Lyhne E.K."/>
            <person name="Kogle M.E."/>
            <person name="Barry K."/>
            <person name="Clum A."/>
            <person name="Na H."/>
            <person name="Ledsgaard L."/>
            <person name="Lin J."/>
            <person name="Lipzen A."/>
            <person name="Kuo A."/>
            <person name="Riley R."/>
            <person name="Mondo S."/>
            <person name="Labutti K."/>
            <person name="Haridas S."/>
            <person name="Pangalinan J."/>
            <person name="Salamov A.A."/>
            <person name="Simmons B.A."/>
            <person name="Magnuson J.K."/>
            <person name="Chen J."/>
            <person name="Drula E."/>
            <person name="Henrissat B."/>
            <person name="Wiebenga A."/>
            <person name="Lubbers R.J."/>
            <person name="Gomes A.C."/>
            <person name="Macurrencykelacurrency M.R."/>
            <person name="Stajich J."/>
            <person name="Grigoriev I.V."/>
            <person name="Mortensen U.H."/>
            <person name="De Vries R.P."/>
            <person name="Baker S.E."/>
            <person name="Andersen M.R."/>
        </authorList>
    </citation>
    <scope>NUCLEOTIDE SEQUENCE [LARGE SCALE GENOMIC DNA]</scope>
    <source>
        <strain evidence="2 3">CBS 449.75</strain>
    </source>
</reference>
<gene>
    <name evidence="2" type="ORF">BJX67DRAFT_187226</name>
</gene>
<feature type="chain" id="PRO_5046460858" evidence="1">
    <location>
        <begin position="24"/>
        <end position="249"/>
    </location>
</feature>
<accession>A0ABR4LLD7</accession>
<dbReference type="Proteomes" id="UP001610432">
    <property type="component" value="Unassembled WGS sequence"/>
</dbReference>
<evidence type="ECO:0000313" key="3">
    <source>
        <dbReference type="Proteomes" id="UP001610432"/>
    </source>
</evidence>
<evidence type="ECO:0000256" key="1">
    <source>
        <dbReference type="SAM" id="SignalP"/>
    </source>
</evidence>
<proteinExistence type="predicted"/>
<keyword evidence="3" id="KW-1185">Reference proteome</keyword>
<feature type="signal peptide" evidence="1">
    <location>
        <begin position="1"/>
        <end position="23"/>
    </location>
</feature>
<dbReference type="EMBL" id="JBFXLQ010000033">
    <property type="protein sequence ID" value="KAL2865312.1"/>
    <property type="molecule type" value="Genomic_DNA"/>
</dbReference>
<protein>
    <submittedName>
        <fullName evidence="2">Uncharacterized protein</fullName>
    </submittedName>
</protein>
<dbReference type="RefSeq" id="XP_070884291.1">
    <property type="nucleotide sequence ID" value="XM_071025266.1"/>
</dbReference>
<sequence>MVLQLFNHALALATALCLGVAQASPHSQLASRDLYVPPTTCTPLVYGAQNTPVGGNVCITIQDGTATVTFPTVSGVTYGTTHVWVGTSPPTGTNPGQVPGPPGQYPYQCSGSTCTFPVDPSWRVCGKTLYIATHAEISGPATGGQTAWGSGPCIVAGAPGNCAKFWTFTTECRCVEVITYTPITTSTICTVILTSLLTKTTTIPAPSPTTTTATCTNPSPGIVTTEGTPPSTSIDWACPTTTGTCAAPT</sequence>
<name>A0ABR4LLD7_9EURO</name>
<evidence type="ECO:0000313" key="2">
    <source>
        <dbReference type="EMBL" id="KAL2865312.1"/>
    </source>
</evidence>
<keyword evidence="1" id="KW-0732">Signal</keyword>